<reference evidence="8" key="1">
    <citation type="submission" date="2021-05" db="EMBL/GenBank/DDBJ databases">
        <authorList>
            <person name="Arsene-Ploetze F."/>
        </authorList>
    </citation>
    <scope>NUCLEOTIDE SEQUENCE</scope>
    <source>
        <strain evidence="8">DSM 42138</strain>
    </source>
</reference>
<evidence type="ECO:0000256" key="5">
    <source>
        <dbReference type="ARBA" id="ARBA00023163"/>
    </source>
</evidence>
<feature type="domain" description="RNA polymerase sigma factor 70 region 4 type 2" evidence="7">
    <location>
        <begin position="118"/>
        <end position="164"/>
    </location>
</feature>
<dbReference type="Pfam" id="PF04542">
    <property type="entry name" value="Sigma70_r2"/>
    <property type="match status" value="1"/>
</dbReference>
<evidence type="ECO:0000313" key="9">
    <source>
        <dbReference type="Proteomes" id="UP001152519"/>
    </source>
</evidence>
<organism evidence="8 9">
    <name type="scientific">Actinacidiphila cocklensis</name>
    <dbReference type="NCBI Taxonomy" id="887465"/>
    <lineage>
        <taxon>Bacteria</taxon>
        <taxon>Bacillati</taxon>
        <taxon>Actinomycetota</taxon>
        <taxon>Actinomycetes</taxon>
        <taxon>Kitasatosporales</taxon>
        <taxon>Streptomycetaceae</taxon>
        <taxon>Actinacidiphila</taxon>
    </lineage>
</organism>
<name>A0A9W4E0S8_9ACTN</name>
<evidence type="ECO:0000256" key="2">
    <source>
        <dbReference type="ARBA" id="ARBA00023015"/>
    </source>
</evidence>
<dbReference type="InterPro" id="IPR036388">
    <property type="entry name" value="WH-like_DNA-bd_sf"/>
</dbReference>
<dbReference type="InterPro" id="IPR013325">
    <property type="entry name" value="RNA_pol_sigma_r2"/>
</dbReference>
<keyword evidence="2" id="KW-0805">Transcription regulation</keyword>
<dbReference type="InterPro" id="IPR013249">
    <property type="entry name" value="RNA_pol_sigma70_r4_t2"/>
</dbReference>
<dbReference type="SUPFAM" id="SSF88946">
    <property type="entry name" value="Sigma2 domain of RNA polymerase sigma factors"/>
    <property type="match status" value="1"/>
</dbReference>
<dbReference type="PANTHER" id="PTHR43133:SF8">
    <property type="entry name" value="RNA POLYMERASE SIGMA FACTOR HI_1459-RELATED"/>
    <property type="match status" value="1"/>
</dbReference>
<evidence type="ECO:0000256" key="4">
    <source>
        <dbReference type="ARBA" id="ARBA00023125"/>
    </source>
</evidence>
<evidence type="ECO:0000256" key="1">
    <source>
        <dbReference type="ARBA" id="ARBA00010641"/>
    </source>
</evidence>
<comment type="caution">
    <text evidence="8">The sequence shown here is derived from an EMBL/GenBank/DDBJ whole genome shotgun (WGS) entry which is preliminary data.</text>
</comment>
<dbReference type="Pfam" id="PF08281">
    <property type="entry name" value="Sigma70_r4_2"/>
    <property type="match status" value="1"/>
</dbReference>
<dbReference type="GO" id="GO:0003677">
    <property type="term" value="F:DNA binding"/>
    <property type="evidence" value="ECO:0007669"/>
    <property type="project" value="UniProtKB-KW"/>
</dbReference>
<protein>
    <submittedName>
        <fullName evidence="8">RNA polymerase sigma factor RpoE</fullName>
    </submittedName>
</protein>
<sequence>MTAAAEGAASGDPAAALLARAQAGDRQALNDLLAHITPYVSRICAPIAKRHNPDAVQEALLAIYRGMHGLRDPAAFYGWVRTVAAREAVRAVRRLAACPAAPLTDVGQEAHALDAVHIDDILRRLSDPHQQVLTLRVLGLNEDEMARTLALPVGTVRSRLHRARHRFRQQWYG</sequence>
<dbReference type="SUPFAM" id="SSF88659">
    <property type="entry name" value="Sigma3 and sigma4 domains of RNA polymerase sigma factors"/>
    <property type="match status" value="1"/>
</dbReference>
<dbReference type="EMBL" id="CAJSLV010000013">
    <property type="protein sequence ID" value="CAG6391175.1"/>
    <property type="molecule type" value="Genomic_DNA"/>
</dbReference>
<dbReference type="GO" id="GO:0006352">
    <property type="term" value="P:DNA-templated transcription initiation"/>
    <property type="evidence" value="ECO:0007669"/>
    <property type="project" value="InterPro"/>
</dbReference>
<dbReference type="PANTHER" id="PTHR43133">
    <property type="entry name" value="RNA POLYMERASE ECF-TYPE SIGMA FACTO"/>
    <property type="match status" value="1"/>
</dbReference>
<evidence type="ECO:0000259" key="6">
    <source>
        <dbReference type="Pfam" id="PF04542"/>
    </source>
</evidence>
<dbReference type="InterPro" id="IPR039425">
    <property type="entry name" value="RNA_pol_sigma-70-like"/>
</dbReference>
<dbReference type="Gene3D" id="1.10.1740.10">
    <property type="match status" value="1"/>
</dbReference>
<evidence type="ECO:0000256" key="3">
    <source>
        <dbReference type="ARBA" id="ARBA00023082"/>
    </source>
</evidence>
<dbReference type="GO" id="GO:0016987">
    <property type="term" value="F:sigma factor activity"/>
    <property type="evidence" value="ECO:0007669"/>
    <property type="project" value="UniProtKB-KW"/>
</dbReference>
<comment type="similarity">
    <text evidence="1">Belongs to the sigma-70 factor family. ECF subfamily.</text>
</comment>
<dbReference type="Proteomes" id="UP001152519">
    <property type="component" value="Unassembled WGS sequence"/>
</dbReference>
<dbReference type="AlphaFoldDB" id="A0A9W4E0S8"/>
<keyword evidence="9" id="KW-1185">Reference proteome</keyword>
<feature type="domain" description="RNA polymerase sigma-70 region 2" evidence="6">
    <location>
        <begin position="54"/>
        <end position="95"/>
    </location>
</feature>
<dbReference type="InterPro" id="IPR013324">
    <property type="entry name" value="RNA_pol_sigma_r3/r4-like"/>
</dbReference>
<dbReference type="CDD" id="cd06171">
    <property type="entry name" value="Sigma70_r4"/>
    <property type="match status" value="1"/>
</dbReference>
<evidence type="ECO:0000313" key="8">
    <source>
        <dbReference type="EMBL" id="CAG6391175.1"/>
    </source>
</evidence>
<proteinExistence type="inferred from homology"/>
<gene>
    <name evidence="8" type="ORF">SCOCK_110003</name>
</gene>
<evidence type="ECO:0000259" key="7">
    <source>
        <dbReference type="Pfam" id="PF08281"/>
    </source>
</evidence>
<keyword evidence="4" id="KW-0238">DNA-binding</keyword>
<keyword evidence="3" id="KW-0731">Sigma factor</keyword>
<dbReference type="Gene3D" id="1.10.10.10">
    <property type="entry name" value="Winged helix-like DNA-binding domain superfamily/Winged helix DNA-binding domain"/>
    <property type="match status" value="1"/>
</dbReference>
<accession>A0A9W4E0S8</accession>
<keyword evidence="5" id="KW-0804">Transcription</keyword>
<dbReference type="RefSeq" id="WP_251484634.1">
    <property type="nucleotide sequence ID" value="NZ_CAJSLV010000013.1"/>
</dbReference>
<dbReference type="InterPro" id="IPR007627">
    <property type="entry name" value="RNA_pol_sigma70_r2"/>
</dbReference>